<reference evidence="6" key="1">
    <citation type="submission" date="2017-04" db="EMBL/GenBank/DDBJ databases">
        <title>Population genomics of picophytoplankton unveils novel chromosome hypervariability.</title>
        <authorList>
            <consortium name="DOE Joint Genome Institute"/>
            <person name="Blanc-Mathieu R."/>
            <person name="Krasovec M."/>
            <person name="Hebrard M."/>
            <person name="Yau S."/>
            <person name="Desgranges E."/>
            <person name="Martin J."/>
            <person name="Schackwitz W."/>
            <person name="Kuo A."/>
            <person name="Salin G."/>
            <person name="Donnadieu C."/>
            <person name="Desdevises Y."/>
            <person name="Sanchez-Ferandin S."/>
            <person name="Moreau H."/>
            <person name="Rivals E."/>
            <person name="Grigoriev I.V."/>
            <person name="Grimsley N."/>
            <person name="Eyre-Walker A."/>
            <person name="Piganeau G."/>
        </authorList>
    </citation>
    <scope>NUCLEOTIDE SEQUENCE [LARGE SCALE GENOMIC DNA]</scope>
    <source>
        <strain evidence="6">RCC 1115</strain>
    </source>
</reference>
<dbReference type="Pfam" id="PF15613">
    <property type="entry name" value="WSD"/>
    <property type="match status" value="1"/>
</dbReference>
<dbReference type="GO" id="GO:0005634">
    <property type="term" value="C:nucleus"/>
    <property type="evidence" value="ECO:0007669"/>
    <property type="project" value="UniProtKB-SubCell"/>
</dbReference>
<feature type="compositionally biased region" description="Low complexity" evidence="4">
    <location>
        <begin position="227"/>
        <end position="237"/>
    </location>
</feature>
<feature type="coiled-coil region" evidence="3">
    <location>
        <begin position="533"/>
        <end position="566"/>
    </location>
</feature>
<dbReference type="EMBL" id="KZ155838">
    <property type="protein sequence ID" value="OUS42586.1"/>
    <property type="molecule type" value="Genomic_DNA"/>
</dbReference>
<sequence length="873" mass="99915">MTYGLTPLKRETPVEQSVAKKRANGKMKVDDGEEAKPAASMTLSVMSVDGGRRGEASAPPRVANGQAANGIPCVYSERLEAALEKTLKSAEWAEEEQSKLEELTRKLDDAEERLEMKKKPTKKMDLSDMPDFTLSEKAQVFKGNANDRKELLNHRKWVEQEITRLNAAKAEWIADRRARARNKAKRQSSGLWAEVKKLKREVAEARSAASKALAQASADAQQLDTLRSRAATAQQRQAEAESRRKEKQALREKQKNERLAKRTQEQIERDERKAREKELRLQEIARKKEEATRYPMEDEALIAYDAVEAKEQGRDPWPPVASGVAWNVSVNDVSQIEICEFCNTFGTFMTPKIECIDTQRLREVLDDHTAKQLSAMYESLLRVAVTSVSSLYKNLVELWVRGLDSGTYPEIIRQYAKVKSRIGIVDEKTMLVVDSLKDKVIGELTAEEHTTLLLWLCAECLESQVLNQEVDRRLSESTSLRKKRQREDAQATEYDKEYKKSLADVSLDLNEARELVQHECTEQSMENQDAEEAQSVEEKKQEAKMLIELEEKHILEQERRAEIENERKQQNSQIRVRAACLGQDRNCTRYYWKLANDQSAVIACSRDGTWSKFETVDQLNALEKSLNEKGIRERRLAKNIRDSRDEIVATFQHVKFEQDLMFPKTNLRLNSEAWTALALRETLATESIRHNLSQLARDLLDNDALAPDGTSRGWSLWLRDVNREERLSELIRFLFQVEEAIVNLSPSAPKKTTREDGDAAGAVIERAIAQVRQAIMGEGNFNVQLESDYDWWELIIPSDGARKRSGVWNSQHERSIWRDAIEVATNYTRVAYGTAMLVVYSRDLFESMRSKHTRSIRDASRHIDYAATARGYD</sequence>
<dbReference type="OMA" id="WWELIIP"/>
<dbReference type="InterPro" id="IPR028941">
    <property type="entry name" value="WHIM2_dom"/>
</dbReference>
<evidence type="ECO:0000259" key="5">
    <source>
        <dbReference type="Pfam" id="PF15613"/>
    </source>
</evidence>
<comment type="subcellular location">
    <subcellularLocation>
        <location evidence="1">Nucleus</location>
    </subcellularLocation>
</comment>
<feature type="domain" description="WHIM2" evidence="5">
    <location>
        <begin position="576"/>
        <end position="642"/>
    </location>
</feature>
<gene>
    <name evidence="6" type="ORF">BE221DRAFT_62423</name>
</gene>
<dbReference type="PANTHER" id="PTHR15546:SF2">
    <property type="entry name" value="DDT DOMAIN-CONTAINING PROTEIN DDB_G0282237"/>
    <property type="match status" value="1"/>
</dbReference>
<proteinExistence type="predicted"/>
<feature type="region of interest" description="Disordered" evidence="4">
    <location>
        <begin position="227"/>
        <end position="275"/>
    </location>
</feature>
<dbReference type="OrthoDB" id="332390at2759"/>
<evidence type="ECO:0000256" key="4">
    <source>
        <dbReference type="SAM" id="MobiDB-lite"/>
    </source>
</evidence>
<dbReference type="KEGG" id="ota:OT_ostta01g03780"/>
<organism evidence="6">
    <name type="scientific">Ostreococcus tauri</name>
    <name type="common">Marine green alga</name>
    <dbReference type="NCBI Taxonomy" id="70448"/>
    <lineage>
        <taxon>Eukaryota</taxon>
        <taxon>Viridiplantae</taxon>
        <taxon>Chlorophyta</taxon>
        <taxon>Mamiellophyceae</taxon>
        <taxon>Mamiellales</taxon>
        <taxon>Bathycoccaceae</taxon>
        <taxon>Ostreococcus</taxon>
    </lineage>
</organism>
<feature type="compositionally biased region" description="Basic and acidic residues" evidence="4">
    <location>
        <begin position="238"/>
        <end position="275"/>
    </location>
</feature>
<keyword evidence="3" id="KW-0175">Coiled coil</keyword>
<dbReference type="InterPro" id="IPR053271">
    <property type="entry name" value="DDT_domain"/>
</dbReference>
<evidence type="ECO:0000256" key="2">
    <source>
        <dbReference type="ARBA" id="ARBA00023242"/>
    </source>
</evidence>
<evidence type="ECO:0000256" key="1">
    <source>
        <dbReference type="ARBA" id="ARBA00004123"/>
    </source>
</evidence>
<feature type="compositionally biased region" description="Basic and acidic residues" evidence="4">
    <location>
        <begin position="27"/>
        <end position="36"/>
    </location>
</feature>
<keyword evidence="2" id="KW-0539">Nucleus</keyword>
<accession>A0A1Y5HZ75</accession>
<dbReference type="Proteomes" id="UP000195557">
    <property type="component" value="Unassembled WGS sequence"/>
</dbReference>
<feature type="coiled-coil region" evidence="3">
    <location>
        <begin position="76"/>
        <end position="120"/>
    </location>
</feature>
<dbReference type="AlphaFoldDB" id="A0A1Y5HZ75"/>
<dbReference type="RefSeq" id="XP_003074429.2">
    <property type="nucleotide sequence ID" value="XM_003074382.2"/>
</dbReference>
<name>A0A1Y5HZ75_OSTTA</name>
<dbReference type="PANTHER" id="PTHR15546">
    <property type="entry name" value="BROMODOMAIN ADJACENT TO ZINC FINGER DOMAIN, 2A"/>
    <property type="match status" value="1"/>
</dbReference>
<protein>
    <submittedName>
        <fullName evidence="6">DDT domain-containing protein</fullName>
    </submittedName>
</protein>
<evidence type="ECO:0000313" key="6">
    <source>
        <dbReference type="EMBL" id="OUS42586.1"/>
    </source>
</evidence>
<feature type="region of interest" description="Disordered" evidence="4">
    <location>
        <begin position="1"/>
        <end position="40"/>
    </location>
</feature>
<evidence type="ECO:0000256" key="3">
    <source>
        <dbReference type="SAM" id="Coils"/>
    </source>
</evidence>